<name>A0ABR4DLG0_9PEZI</name>
<accession>A0ABR4DLG0</accession>
<dbReference type="SUPFAM" id="SSF53613">
    <property type="entry name" value="Ribokinase-like"/>
    <property type="match status" value="1"/>
</dbReference>
<sequence length="797" mass="83818">MAPLLALSRARGFGLVSRPLLRRCLSSASPGASCLLRISPEVANAIAANKPVVALESTIYTHGALGSDLQLESIVRAHGAVPAVCGILAGVPTVGLTPPEVDRMIREGASKASRRDLALLAAGGLLATEGGAARHGGTTISGTMLLARLAGIRVFGTGGLGGVHRGGEVSMDVSADLTELGRTRVAVVSSGCKGFLDIARTLEYLETQGALVATFADGAPEGTPVDFPAFWARESGVRSPATVRDEREAAAMILAQERLGVESGLLFANPIPEEHAIPRVEMEAAIETAVREAAEKGFTGNANTPYILKRIRELTDERSVAANKALVQANVARAAKIAVELAKMLEGAPVTPVATNARRPGHTPLPTSTPPWRAQPSHVRTEPESRAPAHRSVDVLVAGSVALDLSCDFVGGVSPGKGKLVSPVPHTSNPAAISQSVGGVGHNIALAAHRVSDEGKVRLCSVVGDDIAGSTILTALQEHGLDTSCIRRLGHEYPSTRTAQYVAVNDAHKNLVLAMADMAIFSAHSFPTYWTSAVAASKPKWLVVDANWSGHDIQTWIHAGRAHGARVAFEPVSAAKSQRLFPPLQKHAAHAPPLAVWPHPSVDLCTPNQHELSAMYEAAREHGYLEHHLPWFNVLDAFGITRGARDRFVDISSAALADAGIPQQTVSLLPYIPTIITKLGANGALLTALLAPDDPRLHDPDHARYVVSRSSNSSSSVGGVYMRLFPAVERVADVVSVNGIGDTFTGVLVAGLAMGGKVENLIDVAQRAAVLTLRSKEGVSVEVSGLRRHVRRAAEQK</sequence>
<reference evidence="8 9" key="1">
    <citation type="journal article" date="2024" name="Commun. Biol.">
        <title>Comparative genomic analysis of thermophilic fungi reveals convergent evolutionary adaptations and gene losses.</title>
        <authorList>
            <person name="Steindorff A.S."/>
            <person name="Aguilar-Pontes M.V."/>
            <person name="Robinson A.J."/>
            <person name="Andreopoulos B."/>
            <person name="LaButti K."/>
            <person name="Kuo A."/>
            <person name="Mondo S."/>
            <person name="Riley R."/>
            <person name="Otillar R."/>
            <person name="Haridas S."/>
            <person name="Lipzen A."/>
            <person name="Grimwood J."/>
            <person name="Schmutz J."/>
            <person name="Clum A."/>
            <person name="Reid I.D."/>
            <person name="Moisan M.C."/>
            <person name="Butler G."/>
            <person name="Nguyen T.T.M."/>
            <person name="Dewar K."/>
            <person name="Conant G."/>
            <person name="Drula E."/>
            <person name="Henrissat B."/>
            <person name="Hansel C."/>
            <person name="Singer S."/>
            <person name="Hutchinson M.I."/>
            <person name="de Vries R.P."/>
            <person name="Natvig D.O."/>
            <person name="Powell A.J."/>
            <person name="Tsang A."/>
            <person name="Grigoriev I.V."/>
        </authorList>
    </citation>
    <scope>NUCLEOTIDE SEQUENCE [LARGE SCALE GENOMIC DNA]</scope>
    <source>
        <strain evidence="8 9">ATCC 22073</strain>
    </source>
</reference>
<feature type="region of interest" description="Disordered" evidence="6">
    <location>
        <begin position="352"/>
        <end position="387"/>
    </location>
</feature>
<dbReference type="CDD" id="cd01941">
    <property type="entry name" value="YeiC_kinase_like"/>
    <property type="match status" value="1"/>
</dbReference>
<dbReference type="Proteomes" id="UP001600064">
    <property type="component" value="Unassembled WGS sequence"/>
</dbReference>
<feature type="domain" description="Carbohydrate kinase PfkB" evidence="7">
    <location>
        <begin position="427"/>
        <end position="644"/>
    </location>
</feature>
<dbReference type="Pfam" id="PF04227">
    <property type="entry name" value="Indigoidine_A"/>
    <property type="match status" value="1"/>
</dbReference>
<evidence type="ECO:0000256" key="3">
    <source>
        <dbReference type="ARBA" id="ARBA00023211"/>
    </source>
</evidence>
<keyword evidence="4" id="KW-0456">Lyase</keyword>
<keyword evidence="3" id="KW-0464">Manganese</keyword>
<evidence type="ECO:0000259" key="7">
    <source>
        <dbReference type="Pfam" id="PF00294"/>
    </source>
</evidence>
<evidence type="ECO:0000256" key="5">
    <source>
        <dbReference type="ARBA" id="ARBA00023295"/>
    </source>
</evidence>
<dbReference type="EMBL" id="JAZGUE010000001">
    <property type="protein sequence ID" value="KAL2271224.1"/>
    <property type="molecule type" value="Genomic_DNA"/>
</dbReference>
<dbReference type="InterPro" id="IPR029056">
    <property type="entry name" value="Ribokinase-like"/>
</dbReference>
<keyword evidence="1" id="KW-0479">Metal-binding</keyword>
<dbReference type="InterPro" id="IPR011611">
    <property type="entry name" value="PfkB_dom"/>
</dbReference>
<organism evidence="8 9">
    <name type="scientific">Remersonia thermophila</name>
    <dbReference type="NCBI Taxonomy" id="72144"/>
    <lineage>
        <taxon>Eukaryota</taxon>
        <taxon>Fungi</taxon>
        <taxon>Dikarya</taxon>
        <taxon>Ascomycota</taxon>
        <taxon>Pezizomycotina</taxon>
        <taxon>Sordariomycetes</taxon>
        <taxon>Sordariomycetidae</taxon>
        <taxon>Sordariales</taxon>
        <taxon>Sordariales incertae sedis</taxon>
        <taxon>Remersonia</taxon>
    </lineage>
</organism>
<proteinExistence type="predicted"/>
<dbReference type="InterPro" id="IPR022830">
    <property type="entry name" value="Indigdn_synthA-like"/>
</dbReference>
<evidence type="ECO:0000256" key="2">
    <source>
        <dbReference type="ARBA" id="ARBA00022801"/>
    </source>
</evidence>
<feature type="domain" description="Carbohydrate kinase PfkB" evidence="7">
    <location>
        <begin position="704"/>
        <end position="777"/>
    </location>
</feature>
<dbReference type="Gene3D" id="3.40.1190.20">
    <property type="match status" value="1"/>
</dbReference>
<dbReference type="RefSeq" id="XP_070869948.1">
    <property type="nucleotide sequence ID" value="XM_071012606.1"/>
</dbReference>
<keyword evidence="5" id="KW-0326">Glycosidase</keyword>
<dbReference type="InterPro" id="IPR007342">
    <property type="entry name" value="PsuG"/>
</dbReference>
<gene>
    <name evidence="8" type="ORF">VTJ83DRAFT_595</name>
</gene>
<dbReference type="Gene3D" id="3.40.1790.10">
    <property type="entry name" value="Indigoidine synthase domain"/>
    <property type="match status" value="1"/>
</dbReference>
<evidence type="ECO:0000256" key="1">
    <source>
        <dbReference type="ARBA" id="ARBA00022723"/>
    </source>
</evidence>
<dbReference type="GeneID" id="98127250"/>
<keyword evidence="2" id="KW-0378">Hydrolase</keyword>
<dbReference type="PANTHER" id="PTHR42909">
    <property type="entry name" value="ZGC:136858"/>
    <property type="match status" value="1"/>
</dbReference>
<evidence type="ECO:0000256" key="4">
    <source>
        <dbReference type="ARBA" id="ARBA00023239"/>
    </source>
</evidence>
<evidence type="ECO:0000256" key="6">
    <source>
        <dbReference type="SAM" id="MobiDB-lite"/>
    </source>
</evidence>
<comment type="caution">
    <text evidence="8">The sequence shown here is derived from an EMBL/GenBank/DDBJ whole genome shotgun (WGS) entry which is preliminary data.</text>
</comment>
<evidence type="ECO:0000313" key="9">
    <source>
        <dbReference type="Proteomes" id="UP001600064"/>
    </source>
</evidence>
<keyword evidence="9" id="KW-1185">Reference proteome</keyword>
<dbReference type="PANTHER" id="PTHR42909:SF1">
    <property type="entry name" value="CARBOHYDRATE KINASE PFKB DOMAIN-CONTAINING PROTEIN"/>
    <property type="match status" value="1"/>
</dbReference>
<dbReference type="SUPFAM" id="SSF110581">
    <property type="entry name" value="Indigoidine synthase A-like"/>
    <property type="match status" value="1"/>
</dbReference>
<dbReference type="Pfam" id="PF00294">
    <property type="entry name" value="PfkB"/>
    <property type="match status" value="2"/>
</dbReference>
<evidence type="ECO:0000313" key="8">
    <source>
        <dbReference type="EMBL" id="KAL2271224.1"/>
    </source>
</evidence>
<protein>
    <recommendedName>
        <fullName evidence="7">Carbohydrate kinase PfkB domain-containing protein</fullName>
    </recommendedName>
</protein>